<dbReference type="GO" id="GO:0006654">
    <property type="term" value="P:phosphatidic acid biosynthetic process"/>
    <property type="evidence" value="ECO:0007669"/>
    <property type="project" value="TreeGrafter"/>
</dbReference>
<evidence type="ECO:0000313" key="2">
    <source>
        <dbReference type="EMBL" id="WPK26817.1"/>
    </source>
</evidence>
<dbReference type="InterPro" id="IPR000073">
    <property type="entry name" value="AB_hydrolase_1"/>
</dbReference>
<dbReference type="GO" id="GO:0055088">
    <property type="term" value="P:lipid homeostasis"/>
    <property type="evidence" value="ECO:0007669"/>
    <property type="project" value="TreeGrafter"/>
</dbReference>
<dbReference type="InterPro" id="IPR029058">
    <property type="entry name" value="AB_hydrolase_fold"/>
</dbReference>
<name>A0AAX4HG07_9ASCO</name>
<dbReference type="KEGG" id="asau:88175240"/>
<keyword evidence="3" id="KW-1185">Reference proteome</keyword>
<dbReference type="AlphaFoldDB" id="A0AAX4HG07"/>
<protein>
    <recommendedName>
        <fullName evidence="1">AB hydrolase-1 domain-containing protein</fullName>
    </recommendedName>
</protein>
<organism evidence="2 3">
    <name type="scientific">Australozyma saopauloensis</name>
    <dbReference type="NCBI Taxonomy" id="291208"/>
    <lineage>
        <taxon>Eukaryota</taxon>
        <taxon>Fungi</taxon>
        <taxon>Dikarya</taxon>
        <taxon>Ascomycota</taxon>
        <taxon>Saccharomycotina</taxon>
        <taxon>Pichiomycetes</taxon>
        <taxon>Metschnikowiaceae</taxon>
        <taxon>Australozyma</taxon>
    </lineage>
</organism>
<feature type="domain" description="AB hydrolase-1" evidence="1">
    <location>
        <begin position="128"/>
        <end position="466"/>
    </location>
</feature>
<dbReference type="Proteomes" id="UP001338582">
    <property type="component" value="Chromosome 5"/>
</dbReference>
<dbReference type="GO" id="GO:0005743">
    <property type="term" value="C:mitochondrial inner membrane"/>
    <property type="evidence" value="ECO:0007669"/>
    <property type="project" value="TreeGrafter"/>
</dbReference>
<evidence type="ECO:0000259" key="1">
    <source>
        <dbReference type="Pfam" id="PF00561"/>
    </source>
</evidence>
<dbReference type="GO" id="GO:0042171">
    <property type="term" value="F:lysophosphatidic acid acyltransferase activity"/>
    <property type="evidence" value="ECO:0007669"/>
    <property type="project" value="TreeGrafter"/>
</dbReference>
<dbReference type="GO" id="GO:0004623">
    <property type="term" value="F:phospholipase A2 activity"/>
    <property type="evidence" value="ECO:0007669"/>
    <property type="project" value="TreeGrafter"/>
</dbReference>
<dbReference type="Gene3D" id="3.40.50.1820">
    <property type="entry name" value="alpha/beta hydrolase"/>
    <property type="match status" value="1"/>
</dbReference>
<evidence type="ECO:0000313" key="3">
    <source>
        <dbReference type="Proteomes" id="UP001338582"/>
    </source>
</evidence>
<dbReference type="GO" id="GO:0035965">
    <property type="term" value="P:cardiolipin acyl-chain remodeling"/>
    <property type="evidence" value="ECO:0007669"/>
    <property type="project" value="TreeGrafter"/>
</dbReference>
<sequence length="484" mass="55168">MSQVATENPPPASKPRKSIDLWHSVRDWLNTSSAIQVATEIGFKSPAFVEAHAKNLSKEHELFQAIFSANVYLVPLDHNLFDEKSASERPLVARFLDTQLPSDTEGSLYIHELEITNKTNTSVPKKDLVVIHGYMAASGYFLKNVEQLASSYPNMVVHVIDLPGFGNSARPKFPSQLLKLPSSASVLDEINQITGAEDWFIDKLELWRLAKGLKQFDLIGHSMGAYLSSCYLMKYNKQSDGSLLVQKFALVSPMGTEPSELSLINKGDFQFDHSEVQSNPLKELLAAQDNEHNGINQDFVKLWERLGRPKFPNNVFLRTIWRKNISPFQVLQWLGPFYSKILSLWSFQRFHNLQSNSKEELADNTELILKLHDYSFSIFNQYQASGELAITKFINHEILPRLPLSERGFVEFLIDHKIQTIWLYGENDWMNSKGGQYCVDKIDKLEPQLATFETIPNAGHHLYLDNSSAFNQTVEKFFGYSNRT</sequence>
<dbReference type="EMBL" id="CP138898">
    <property type="protein sequence ID" value="WPK26817.1"/>
    <property type="molecule type" value="Genomic_DNA"/>
</dbReference>
<accession>A0AAX4HG07</accession>
<reference evidence="2 3" key="1">
    <citation type="submission" date="2023-10" db="EMBL/GenBank/DDBJ databases">
        <title>Draft Genome Sequence of Candida saopaulonensis from a very Premature Infant with Sepsis.</title>
        <authorList>
            <person name="Ning Y."/>
            <person name="Dai R."/>
            <person name="Xiao M."/>
            <person name="Xu Y."/>
            <person name="Yan Q."/>
            <person name="Zhang L."/>
        </authorList>
    </citation>
    <scope>NUCLEOTIDE SEQUENCE [LARGE SCALE GENOMIC DNA]</scope>
    <source>
        <strain evidence="2 3">19XY460</strain>
    </source>
</reference>
<dbReference type="RefSeq" id="XP_062879196.1">
    <property type="nucleotide sequence ID" value="XM_063023126.1"/>
</dbReference>
<dbReference type="PANTHER" id="PTHR42886">
    <property type="entry name" value="RE40534P-RELATED"/>
    <property type="match status" value="1"/>
</dbReference>
<gene>
    <name evidence="2" type="ORF">PUMCH_004179</name>
</gene>
<proteinExistence type="predicted"/>
<dbReference type="Pfam" id="PF00561">
    <property type="entry name" value="Abhydrolase_1"/>
    <property type="match status" value="1"/>
</dbReference>
<dbReference type="GeneID" id="88175240"/>
<dbReference type="SUPFAM" id="SSF53474">
    <property type="entry name" value="alpha/beta-Hydrolases"/>
    <property type="match status" value="1"/>
</dbReference>
<dbReference type="PANTHER" id="PTHR42886:SF23">
    <property type="entry name" value="1-ACYLGLYCEROL-3-PHOSPHATE O-ACYLTRANSFERASE ICT1-RELATED"/>
    <property type="match status" value="1"/>
</dbReference>